<sequence length="416" mass="42636">MKRFTMQIGAVADDFTGATDLATTLRRRGMSAAVVIENQEIAADRLAGLDAVVVALKSRTAPVGVAVADSLAALERVIGWGAERVYLKYCSTFDSTDEGNIGPVLDAFVDRLAVDRTVVVPAFPANGRTVENGTLYVNGDLLENSSMRHHPLTPMTKSRLSEILAPQTHAAISEIPLDVVREGVDALRAAVDAAAPGYLVVDATDDADLRTIALATAHLRLLSGGAGLATGLDATGTASPDDFPRFGARRLVVCGSASATTRAQIADAASKHPTRKVDVSAAVADPAAEVDAIAQWVRSLDASAVPVVYSVGELADVLPGEAGAAAASVVESVLSAVVARLVDDGTVDQVIVAGGETSGAVVKALGISLLTIGPQLAPGVCWSAADTAGGHEVALVLKSGNFGAVDLFTSAWEVLV</sequence>
<dbReference type="SUPFAM" id="SSF142764">
    <property type="entry name" value="YgbK-like"/>
    <property type="match status" value="1"/>
</dbReference>
<dbReference type="InterPro" id="IPR010737">
    <property type="entry name" value="4-carb_acid_sugar_kinase_N"/>
</dbReference>
<evidence type="ECO:0000313" key="16">
    <source>
        <dbReference type="Proteomes" id="UP000536685"/>
    </source>
</evidence>
<evidence type="ECO:0000259" key="14">
    <source>
        <dbReference type="Pfam" id="PF17042"/>
    </source>
</evidence>
<evidence type="ECO:0000256" key="9">
    <source>
        <dbReference type="ARBA" id="ARBA00037335"/>
    </source>
</evidence>
<evidence type="ECO:0000313" key="15">
    <source>
        <dbReference type="EMBL" id="MBB5844433.1"/>
    </source>
</evidence>
<dbReference type="Pfam" id="PF17042">
    <property type="entry name" value="NBD_C"/>
    <property type="match status" value="1"/>
</dbReference>
<dbReference type="AlphaFoldDB" id="A0A841AS88"/>
<dbReference type="InterPro" id="IPR042213">
    <property type="entry name" value="NBD_C_sf"/>
</dbReference>
<keyword evidence="16" id="KW-1185">Reference proteome</keyword>
<dbReference type="EC" id="2.7.1.217" evidence="10"/>
<keyword evidence="6" id="KW-0119">Carbohydrate metabolism</keyword>
<feature type="domain" description="Four-carbon acid sugar kinase nucleotide binding" evidence="14">
    <location>
        <begin position="251"/>
        <end position="408"/>
    </location>
</feature>
<dbReference type="InterPro" id="IPR050007">
    <property type="entry name" value="OtnK"/>
</dbReference>
<reference evidence="15 16" key="1">
    <citation type="submission" date="2020-08" db="EMBL/GenBank/DDBJ databases">
        <title>Sequencing the genomes of 1000 actinobacteria strains.</title>
        <authorList>
            <person name="Klenk H.-P."/>
        </authorList>
    </citation>
    <scope>NUCLEOTIDE SEQUENCE [LARGE SCALE GENOMIC DNA]</scope>
    <source>
        <strain evidence="15 16">DSM 105784</strain>
    </source>
</reference>
<protein>
    <recommendedName>
        <fullName evidence="11">3-oxo-tetronate kinase</fullName>
        <ecNumber evidence="10">2.7.1.217</ecNumber>
    </recommendedName>
    <alternativeName>
        <fullName evidence="12">3-dehydrotetronate 4-kinase</fullName>
    </alternativeName>
</protein>
<dbReference type="RefSeq" id="WP_246376202.1">
    <property type="nucleotide sequence ID" value="NZ_JACHMJ010000001.1"/>
</dbReference>
<name>A0A841AS88_9MICO</name>
<gene>
    <name evidence="15" type="ORF">HD599_002756</name>
</gene>
<accession>A0A841AS88</accession>
<dbReference type="InterPro" id="IPR037051">
    <property type="entry name" value="4-carb_acid_sugar_kinase_N_sf"/>
</dbReference>
<comment type="catalytic activity">
    <reaction evidence="8">
        <text>3-dehydro-D-erythronate + ATP = 3-dehydro-4-O-phospho-D-erythronate + ADP + H(+)</text>
        <dbReference type="Rhea" id="RHEA:52556"/>
        <dbReference type="ChEBI" id="CHEBI:15378"/>
        <dbReference type="ChEBI" id="CHEBI:30616"/>
        <dbReference type="ChEBI" id="CHEBI:57958"/>
        <dbReference type="ChEBI" id="CHEBI:136593"/>
        <dbReference type="ChEBI" id="CHEBI:456216"/>
        <dbReference type="EC" id="2.7.1.217"/>
    </reaction>
</comment>
<evidence type="ECO:0000256" key="8">
    <source>
        <dbReference type="ARBA" id="ARBA00036346"/>
    </source>
</evidence>
<evidence type="ECO:0000256" key="11">
    <source>
        <dbReference type="ARBA" id="ARBA00039461"/>
    </source>
</evidence>
<dbReference type="NCBIfam" id="NF043035">
    <property type="entry name" value="OxoTetrKin"/>
    <property type="match status" value="1"/>
</dbReference>
<evidence type="ECO:0000256" key="10">
    <source>
        <dbReference type="ARBA" id="ARBA00039095"/>
    </source>
</evidence>
<comment type="function">
    <text evidence="9">Catalyzes the ATP-dependent phosphorylation of 3-oxo-tetronate to 3-oxo-tetronate 4-phosphate.</text>
</comment>
<keyword evidence="2" id="KW-0808">Transferase</keyword>
<organism evidence="15 16">
    <name type="scientific">Conyzicola lurida</name>
    <dbReference type="NCBI Taxonomy" id="1172621"/>
    <lineage>
        <taxon>Bacteria</taxon>
        <taxon>Bacillati</taxon>
        <taxon>Actinomycetota</taxon>
        <taxon>Actinomycetes</taxon>
        <taxon>Micrococcales</taxon>
        <taxon>Microbacteriaceae</taxon>
        <taxon>Conyzicola</taxon>
    </lineage>
</organism>
<dbReference type="Pfam" id="PF07005">
    <property type="entry name" value="SBD_N"/>
    <property type="match status" value="1"/>
</dbReference>
<dbReference type="Gene3D" id="3.40.980.20">
    <property type="entry name" value="Four-carbon acid sugar kinase, nucleotide binding domain"/>
    <property type="match status" value="1"/>
</dbReference>
<dbReference type="InterPro" id="IPR031475">
    <property type="entry name" value="NBD_C"/>
</dbReference>
<proteinExistence type="inferred from homology"/>
<evidence type="ECO:0000256" key="5">
    <source>
        <dbReference type="ARBA" id="ARBA00022840"/>
    </source>
</evidence>
<keyword evidence="4" id="KW-0418">Kinase</keyword>
<keyword evidence="5" id="KW-0067">ATP-binding</keyword>
<dbReference type="EMBL" id="JACHMJ010000001">
    <property type="protein sequence ID" value="MBB5844433.1"/>
    <property type="molecule type" value="Genomic_DNA"/>
</dbReference>
<evidence type="ECO:0000256" key="7">
    <source>
        <dbReference type="ARBA" id="ARBA00035898"/>
    </source>
</evidence>
<comment type="caution">
    <text evidence="15">The sequence shown here is derived from an EMBL/GenBank/DDBJ whole genome shotgun (WGS) entry which is preliminary data.</text>
</comment>
<evidence type="ECO:0000256" key="3">
    <source>
        <dbReference type="ARBA" id="ARBA00022741"/>
    </source>
</evidence>
<evidence type="ECO:0000259" key="13">
    <source>
        <dbReference type="Pfam" id="PF07005"/>
    </source>
</evidence>
<dbReference type="Proteomes" id="UP000536685">
    <property type="component" value="Unassembled WGS sequence"/>
</dbReference>
<dbReference type="GO" id="GO:0005524">
    <property type="term" value="F:ATP binding"/>
    <property type="evidence" value="ECO:0007669"/>
    <property type="project" value="UniProtKB-KW"/>
</dbReference>
<comment type="catalytic activity">
    <reaction evidence="7">
        <text>3-dehydro-L-erythronate + ATP = 3-dehydro-4-O-phospho-L-erythronate + ADP + H(+)</text>
        <dbReference type="Rhea" id="RHEA:52552"/>
        <dbReference type="ChEBI" id="CHEBI:15378"/>
        <dbReference type="ChEBI" id="CHEBI:30616"/>
        <dbReference type="ChEBI" id="CHEBI:136592"/>
        <dbReference type="ChEBI" id="CHEBI:136670"/>
        <dbReference type="ChEBI" id="CHEBI:456216"/>
        <dbReference type="EC" id="2.7.1.217"/>
    </reaction>
</comment>
<evidence type="ECO:0000256" key="4">
    <source>
        <dbReference type="ARBA" id="ARBA00022777"/>
    </source>
</evidence>
<evidence type="ECO:0000256" key="12">
    <source>
        <dbReference type="ARBA" id="ARBA00041377"/>
    </source>
</evidence>
<evidence type="ECO:0000256" key="6">
    <source>
        <dbReference type="ARBA" id="ARBA00023277"/>
    </source>
</evidence>
<keyword evidence="3" id="KW-0547">Nucleotide-binding</keyword>
<comment type="similarity">
    <text evidence="1">Belongs to the four-carbon acid sugar kinase family.</text>
</comment>
<dbReference type="Gene3D" id="3.40.50.10840">
    <property type="entry name" value="Putative sugar-binding, N-terminal domain"/>
    <property type="match status" value="1"/>
</dbReference>
<evidence type="ECO:0000256" key="2">
    <source>
        <dbReference type="ARBA" id="ARBA00022679"/>
    </source>
</evidence>
<dbReference type="GO" id="GO:0016301">
    <property type="term" value="F:kinase activity"/>
    <property type="evidence" value="ECO:0007669"/>
    <property type="project" value="UniProtKB-KW"/>
</dbReference>
<evidence type="ECO:0000256" key="1">
    <source>
        <dbReference type="ARBA" id="ARBA00005715"/>
    </source>
</evidence>
<feature type="domain" description="Four-carbon acid sugar kinase N-terminal" evidence="13">
    <location>
        <begin position="8"/>
        <end position="232"/>
    </location>
</feature>